<proteinExistence type="predicted"/>
<dbReference type="AlphaFoldDB" id="A0A9W6X0N5"/>
<keyword evidence="3" id="KW-1185">Reference proteome</keyword>
<accession>A0A9W6X0N5</accession>
<evidence type="ECO:0000313" key="3">
    <source>
        <dbReference type="Proteomes" id="UP001165083"/>
    </source>
</evidence>
<feature type="transmembrane region" description="Helical" evidence="1">
    <location>
        <begin position="53"/>
        <end position="76"/>
    </location>
</feature>
<evidence type="ECO:0000256" key="1">
    <source>
        <dbReference type="SAM" id="Phobius"/>
    </source>
</evidence>
<feature type="transmembrane region" description="Helical" evidence="1">
    <location>
        <begin position="106"/>
        <end position="132"/>
    </location>
</feature>
<dbReference type="Proteomes" id="UP001165083">
    <property type="component" value="Unassembled WGS sequence"/>
</dbReference>
<keyword evidence="1" id="KW-0472">Membrane</keyword>
<comment type="caution">
    <text evidence="2">The sequence shown here is derived from an EMBL/GenBank/DDBJ whole genome shotgun (WGS) entry which is preliminary data.</text>
</comment>
<dbReference type="EMBL" id="BSXW01000566">
    <property type="protein sequence ID" value="GMF25714.1"/>
    <property type="molecule type" value="Genomic_DNA"/>
</dbReference>
<dbReference type="SUPFAM" id="SSF52047">
    <property type="entry name" value="RNI-like"/>
    <property type="match status" value="1"/>
</dbReference>
<gene>
    <name evidence="2" type="ORF">Plil01_001063600</name>
</gene>
<dbReference type="InterPro" id="IPR032675">
    <property type="entry name" value="LRR_dom_sf"/>
</dbReference>
<keyword evidence="1" id="KW-1133">Transmembrane helix</keyword>
<name>A0A9W6X0N5_9STRA</name>
<keyword evidence="1" id="KW-0812">Transmembrane</keyword>
<sequence length="503" mass="56775">MVPPDQVKERRTSVLKSLTPEASWTGPLHEPAVSVVNIVANEGATFYDVFEMLGIPMIIVFVVSAIWTFMLATIQIHGHDLANKIMDTTQFHNGEFWLLPQPDRSIIVSSVVLLTILGVGYAGLAVTMIFLYRAGKPNGANQLQSDKVTLELASSIKKYHRYSESRFDRAEFLTRMETLTPGSFDIMNFGDPTQISSFCSAFHFLQFSSGKTLSYKSTLNVLSLYKWRKIIMTLICNHHERQIERKRKALVQPTKRESRTGSITAVITKRLSESLAKPRFGKHFVFKPFFSLIFFAAEVFNFVYSIGSVHSTISLCQKYDKCVDASYKWNFGQKHCTCLMFADRETSPTTYAEWIDPEDTTSTLAELAVAGELRIVQITNRTVPELPVELKKSNKLEQLILIYTKITQIPEWLSVFSELEHTEGDFTSRRLTTIADGIFDNMHQLTFLHLGGIFERRKATIIVFILHVPDMNPLQHTALRALSTKDAIPTSGANEGKVVARGA</sequence>
<dbReference type="OrthoDB" id="166170at2759"/>
<reference evidence="2" key="1">
    <citation type="submission" date="2023-04" db="EMBL/GenBank/DDBJ databases">
        <title>Phytophthora lilii NBRC 32176.</title>
        <authorList>
            <person name="Ichikawa N."/>
            <person name="Sato H."/>
            <person name="Tonouchi N."/>
        </authorList>
    </citation>
    <scope>NUCLEOTIDE SEQUENCE</scope>
    <source>
        <strain evidence="2">NBRC 32176</strain>
    </source>
</reference>
<organism evidence="2 3">
    <name type="scientific">Phytophthora lilii</name>
    <dbReference type="NCBI Taxonomy" id="2077276"/>
    <lineage>
        <taxon>Eukaryota</taxon>
        <taxon>Sar</taxon>
        <taxon>Stramenopiles</taxon>
        <taxon>Oomycota</taxon>
        <taxon>Peronosporomycetes</taxon>
        <taxon>Peronosporales</taxon>
        <taxon>Peronosporaceae</taxon>
        <taxon>Phytophthora</taxon>
    </lineage>
</organism>
<dbReference type="Gene3D" id="3.80.10.10">
    <property type="entry name" value="Ribonuclease Inhibitor"/>
    <property type="match status" value="1"/>
</dbReference>
<evidence type="ECO:0000313" key="2">
    <source>
        <dbReference type="EMBL" id="GMF25714.1"/>
    </source>
</evidence>
<protein>
    <submittedName>
        <fullName evidence="2">Unnamed protein product</fullName>
    </submittedName>
</protein>